<proteinExistence type="predicted"/>
<comment type="caution">
    <text evidence="1">The sequence shown here is derived from an EMBL/GenBank/DDBJ whole genome shotgun (WGS) entry which is preliminary data.</text>
</comment>
<gene>
    <name evidence="1" type="ORF">OL599_17115</name>
</gene>
<dbReference type="EMBL" id="JAPDNT010000017">
    <property type="protein sequence ID" value="MCW3476297.1"/>
    <property type="molecule type" value="Genomic_DNA"/>
</dbReference>
<organism evidence="1 2">
    <name type="scientific">Limobrevibacterium gyesilva</name>
    <dbReference type="NCBI Taxonomy" id="2991712"/>
    <lineage>
        <taxon>Bacteria</taxon>
        <taxon>Pseudomonadati</taxon>
        <taxon>Pseudomonadota</taxon>
        <taxon>Alphaproteobacteria</taxon>
        <taxon>Acetobacterales</taxon>
        <taxon>Acetobacteraceae</taxon>
        <taxon>Limobrevibacterium</taxon>
    </lineage>
</organism>
<dbReference type="RefSeq" id="WP_264715065.1">
    <property type="nucleotide sequence ID" value="NZ_JAPDNT010000017.1"/>
</dbReference>
<reference evidence="1" key="2">
    <citation type="submission" date="2022-10" db="EMBL/GenBank/DDBJ databases">
        <authorList>
            <person name="Trinh H.N."/>
        </authorList>
    </citation>
    <scope>NUCLEOTIDE SEQUENCE</scope>
    <source>
        <strain evidence="1">RN2-1</strain>
    </source>
</reference>
<dbReference type="Proteomes" id="UP001165679">
    <property type="component" value="Unassembled WGS sequence"/>
</dbReference>
<protein>
    <submittedName>
        <fullName evidence="1">Uncharacterized protein</fullName>
    </submittedName>
</protein>
<keyword evidence="2" id="KW-1185">Reference proteome</keyword>
<name>A0AA42CIU9_9PROT</name>
<evidence type="ECO:0000313" key="1">
    <source>
        <dbReference type="EMBL" id="MCW3476297.1"/>
    </source>
</evidence>
<evidence type="ECO:0000313" key="2">
    <source>
        <dbReference type="Proteomes" id="UP001165679"/>
    </source>
</evidence>
<sequence length="205" mass="23207">MTEAAPEDHLALLDSIRQRIDANPEALLANTESLQEGDFALLGKLIQTYCFADLNARRIVDALRHAMIGPEARYASRLQDAQVFPKLKEIVAELPTWNIKEGLLKAADTVELHRIHRHNFAHWAARRVKGHNVLIIFTKNAKESERRDGQAQSLDELKYGLVPLAPLSDELKKLEGHGEYLATTAAHIDTNFNAYKEFFDTNRRS</sequence>
<accession>A0AA42CIU9</accession>
<reference evidence="1" key="1">
    <citation type="submission" date="2022-09" db="EMBL/GenBank/DDBJ databases">
        <title>Rhodovastum sp. nov. RN2-1 isolated from soil in Seongnam, South Korea.</title>
        <authorList>
            <person name="Le N.T."/>
        </authorList>
    </citation>
    <scope>NUCLEOTIDE SEQUENCE</scope>
    <source>
        <strain evidence="1">RN2-1</strain>
    </source>
</reference>
<dbReference type="AlphaFoldDB" id="A0AA42CIU9"/>